<dbReference type="PANTHER" id="PTHR32195:SF24">
    <property type="entry name" value="TRYPTOPHAN OR TYROSINE TRANSPORTER PROTEIN"/>
    <property type="match status" value="1"/>
</dbReference>
<dbReference type="GeneID" id="19012587"/>
<name>K8FBX3_9CHLO</name>
<organism evidence="10 11">
    <name type="scientific">Bathycoccus prasinos</name>
    <dbReference type="NCBI Taxonomy" id="41875"/>
    <lineage>
        <taxon>Eukaryota</taxon>
        <taxon>Viridiplantae</taxon>
        <taxon>Chlorophyta</taxon>
        <taxon>Mamiellophyceae</taxon>
        <taxon>Mamiellales</taxon>
        <taxon>Bathycoccaceae</taxon>
        <taxon>Bathycoccus</taxon>
    </lineage>
</organism>
<dbReference type="AlphaFoldDB" id="K8FBX3"/>
<keyword evidence="11" id="KW-1185">Reference proteome</keyword>
<evidence type="ECO:0000256" key="3">
    <source>
        <dbReference type="ARBA" id="ARBA00022475"/>
    </source>
</evidence>
<feature type="transmembrane region" description="Helical" evidence="9">
    <location>
        <begin position="299"/>
        <end position="319"/>
    </location>
</feature>
<evidence type="ECO:0000313" key="10">
    <source>
        <dbReference type="EMBL" id="CCO19158.1"/>
    </source>
</evidence>
<evidence type="ECO:0000256" key="1">
    <source>
        <dbReference type="ARBA" id="ARBA00004429"/>
    </source>
</evidence>
<feature type="transmembrane region" description="Helical" evidence="9">
    <location>
        <begin position="432"/>
        <end position="453"/>
    </location>
</feature>
<dbReference type="Proteomes" id="UP000198341">
    <property type="component" value="Chromosome 12"/>
</dbReference>
<accession>K8FBX3</accession>
<reference evidence="10 11" key="1">
    <citation type="submission" date="2011-10" db="EMBL/GenBank/DDBJ databases">
        <authorList>
            <person name="Genoscope - CEA"/>
        </authorList>
    </citation>
    <scope>NUCLEOTIDE SEQUENCE [LARGE SCALE GENOMIC DNA]</scope>
    <source>
        <strain evidence="10 11">RCC 1105</strain>
    </source>
</reference>
<feature type="transmembrane region" description="Helical" evidence="9">
    <location>
        <begin position="236"/>
        <end position="258"/>
    </location>
</feature>
<feature type="compositionally biased region" description="Acidic residues" evidence="8">
    <location>
        <begin position="70"/>
        <end position="79"/>
    </location>
</feature>
<keyword evidence="7 9" id="KW-0472">Membrane</keyword>
<dbReference type="STRING" id="41875.K8FBX3"/>
<feature type="transmembrane region" description="Helical" evidence="9">
    <location>
        <begin position="476"/>
        <end position="503"/>
    </location>
</feature>
<feature type="transmembrane region" description="Helical" evidence="9">
    <location>
        <begin position="208"/>
        <end position="230"/>
    </location>
</feature>
<dbReference type="Gene3D" id="1.20.1740.10">
    <property type="entry name" value="Amino acid/polyamine transporter I"/>
    <property type="match status" value="1"/>
</dbReference>
<evidence type="ECO:0000256" key="6">
    <source>
        <dbReference type="ARBA" id="ARBA00022989"/>
    </source>
</evidence>
<comment type="subcellular location">
    <subcellularLocation>
        <location evidence="1">Cell inner membrane</location>
        <topology evidence="1">Multi-pass membrane protein</topology>
    </subcellularLocation>
</comment>
<dbReference type="GO" id="GO:0005886">
    <property type="term" value="C:plasma membrane"/>
    <property type="evidence" value="ECO:0007669"/>
    <property type="project" value="UniProtKB-SubCell"/>
</dbReference>
<feature type="transmembrane region" description="Helical" evidence="9">
    <location>
        <begin position="331"/>
        <end position="351"/>
    </location>
</feature>
<feature type="transmembrane region" description="Helical" evidence="9">
    <location>
        <begin position="524"/>
        <end position="545"/>
    </location>
</feature>
<evidence type="ECO:0000256" key="5">
    <source>
        <dbReference type="ARBA" id="ARBA00022692"/>
    </source>
</evidence>
<keyword evidence="2" id="KW-0813">Transport</keyword>
<feature type="transmembrane region" description="Helical" evidence="9">
    <location>
        <begin position="363"/>
        <end position="383"/>
    </location>
</feature>
<keyword evidence="4" id="KW-0997">Cell inner membrane</keyword>
<keyword evidence="3" id="KW-1003">Cell membrane</keyword>
<dbReference type="eggNOG" id="ENOG502RDNU">
    <property type="taxonomic scope" value="Eukaryota"/>
</dbReference>
<keyword evidence="5 9" id="KW-0812">Transmembrane</keyword>
<dbReference type="KEGG" id="bpg:Bathy12g03160"/>
<evidence type="ECO:0000256" key="9">
    <source>
        <dbReference type="SAM" id="Phobius"/>
    </source>
</evidence>
<evidence type="ECO:0000256" key="7">
    <source>
        <dbReference type="ARBA" id="ARBA00023136"/>
    </source>
</evidence>
<feature type="region of interest" description="Disordered" evidence="8">
    <location>
        <begin position="60"/>
        <end position="82"/>
    </location>
</feature>
<dbReference type="EMBL" id="FO082267">
    <property type="protein sequence ID" value="CCO19158.1"/>
    <property type="molecule type" value="Genomic_DNA"/>
</dbReference>
<feature type="transmembrane region" description="Helical" evidence="9">
    <location>
        <begin position="403"/>
        <end position="420"/>
    </location>
</feature>
<dbReference type="OrthoDB" id="204942at2759"/>
<dbReference type="GO" id="GO:0003333">
    <property type="term" value="P:amino acid transmembrane transport"/>
    <property type="evidence" value="ECO:0007669"/>
    <property type="project" value="InterPro"/>
</dbReference>
<protein>
    <submittedName>
        <fullName evidence="10">Tyrosine-specific transport protein</fullName>
    </submittedName>
</protein>
<keyword evidence="6 9" id="KW-1133">Transmembrane helix</keyword>
<dbReference type="InterPro" id="IPR018227">
    <property type="entry name" value="Amino_acid_transport_2"/>
</dbReference>
<evidence type="ECO:0000256" key="8">
    <source>
        <dbReference type="SAM" id="MobiDB-lite"/>
    </source>
</evidence>
<dbReference type="PANTHER" id="PTHR32195">
    <property type="entry name" value="OS07G0662800 PROTEIN"/>
    <property type="match status" value="1"/>
</dbReference>
<evidence type="ECO:0000256" key="4">
    <source>
        <dbReference type="ARBA" id="ARBA00022519"/>
    </source>
</evidence>
<feature type="transmembrane region" description="Helical" evidence="9">
    <location>
        <begin position="551"/>
        <end position="572"/>
    </location>
</feature>
<evidence type="ECO:0000256" key="2">
    <source>
        <dbReference type="ARBA" id="ARBA00022448"/>
    </source>
</evidence>
<dbReference type="Pfam" id="PF03222">
    <property type="entry name" value="Trp_Tyr_perm"/>
    <property type="match status" value="1"/>
</dbReference>
<sequence length="623" mass="67693">MSRYVSSSKVVVAQKKEHCDCRRGGGRAFSLHHYHHHHQQQHRSRMRNFTRKRTTLNAADAAAGKKEENGVDDGDDDETFLSSSKARISEIVSVVDTQKGRPKQSGLLDSETQKNLTKGEDDAFCEKKEVTRFETFLITTTTATTTINSPEEEYDDLRETKEEERRESNSFYASLEADQTAFLDSYSPPTAFDEMILQNKSMESKGTLTGVVALITGSTVGAGILALPSVCAETGVVPSILGIVGTWTLLLLSALLLAEINVSVMRERDEVRFEHGRGHSPVVISLPDMAMTTLGKTGSYVMSATYLFASTTLLVAYIAKAGEIIETIDPALTLEASTIGFTVGLGAVMAFGSVNVIDNINRVLTIVLMGLFFGILYEGAIVADFKNYDLINDASKLPEAIPIMFLSLIYHDLVPVICAYMNGDLKEIRKAIVVGSCVPLFMFIAYLIVALSINNTSVASGLGFEDPLDLLLKSDVGWIVGGFSFCAISTSFIGTCLGVTSTIEPKIKETFAEKGLTAKGAKKVSYFATLILPLIIALSASDIFLPATKFAGSYGAPVLYGLLPSVMCFIWFTSEERNSFHNVGMEYGTKIPIKALVFLASFAIMADRFLQDTGLLSFSSVSS</sequence>
<gene>
    <name evidence="10" type="ordered locus">Bathy12g03160</name>
</gene>
<evidence type="ECO:0000313" key="11">
    <source>
        <dbReference type="Proteomes" id="UP000198341"/>
    </source>
</evidence>
<proteinExistence type="predicted"/>
<dbReference type="RefSeq" id="XP_007510043.1">
    <property type="nucleotide sequence ID" value="XM_007509981.1"/>
</dbReference>